<keyword evidence="4" id="KW-1185">Reference proteome</keyword>
<dbReference type="HOGENOM" id="CLU_773395_0_0_6"/>
<gene>
    <name evidence="3" type="ORF">J057_22920</name>
</gene>
<reference evidence="3 4" key="1">
    <citation type="journal article" date="2013" name="Genome Announc.">
        <title>Genome Sequence of the Polycyclic Aromatic Hydrocarbon-Degrading Bacterium Strain Marinobacter nanhaiticus D15-8WT.</title>
        <authorList>
            <person name="Cui Z."/>
            <person name="Gao W."/>
            <person name="Li Q."/>
            <person name="Xu G."/>
            <person name="Zheng L."/>
        </authorList>
    </citation>
    <scope>NUCLEOTIDE SEQUENCE [LARGE SCALE GENOMIC DNA]</scope>
    <source>
        <strain evidence="3 4">D15-8W</strain>
    </source>
</reference>
<evidence type="ECO:0000313" key="4">
    <source>
        <dbReference type="Proteomes" id="UP000013165"/>
    </source>
</evidence>
<dbReference type="EMBL" id="APLQ01000014">
    <property type="protein sequence ID" value="ENO14296.1"/>
    <property type="molecule type" value="Genomic_DNA"/>
</dbReference>
<dbReference type="Pfam" id="PF04230">
    <property type="entry name" value="PS_pyruv_trans"/>
    <property type="match status" value="1"/>
</dbReference>
<dbReference type="STRING" id="626887.J057_22920"/>
<protein>
    <submittedName>
        <fullName evidence="3">Polysaccharide pyruvyl transferase family protein</fullName>
    </submittedName>
</protein>
<dbReference type="PANTHER" id="PTHR36836:SF1">
    <property type="entry name" value="COLANIC ACID BIOSYNTHESIS PROTEIN WCAK"/>
    <property type="match status" value="1"/>
</dbReference>
<keyword evidence="3" id="KW-0808">Transferase</keyword>
<dbReference type="OrthoDB" id="7848548at2"/>
<name>N6WRY0_9GAMM</name>
<comment type="caution">
    <text evidence="3">The sequence shown here is derived from an EMBL/GenBank/DDBJ whole genome shotgun (WGS) entry which is preliminary data.</text>
</comment>
<dbReference type="PANTHER" id="PTHR36836">
    <property type="entry name" value="COLANIC ACID BIOSYNTHESIS PROTEIN WCAK"/>
    <property type="match status" value="1"/>
</dbReference>
<dbReference type="RefSeq" id="WP_004582515.1">
    <property type="nucleotide sequence ID" value="NZ_AP028878.1"/>
</dbReference>
<sequence length="358" mass="41115">MIVAKFNGRHDNLGDRLIFSCLCEELAKHQELYILGEEKLPYAKSALRLRQALLKIAKRRLMGERSFFFHPPGARFLPKMPVKETFGSRLQDRFVLMFLRLFQCPIHITGISIGQEFDANHYKRFSSIGVRDNRSKSLLSKHVNTVSLCPDMAFLQPAKPPKINQSHVALSFRDETPDDNYSSAYKDILAKAIKVVTEYFVAEGTSASFFSNVDEDGPFNRQLAGDLELENVSYRTDRPDDLDYARFFLNDGIAVSNRLHVLLPAMSEGLFPIALVSEKHHKIIDLFTTFGFDRHLIYAEQEAEVIERQLRNLLADREQIQEQNYKKLIGLRSQTQTYIENILTNLKKPEACIQSRPT</sequence>
<dbReference type="InterPro" id="IPR007345">
    <property type="entry name" value="Polysacch_pyruvyl_Trfase"/>
</dbReference>
<dbReference type="PATRIC" id="fig|626887.3.peg.4585"/>
<dbReference type="AlphaFoldDB" id="N6WRY0"/>
<feature type="coiled-coil region" evidence="1">
    <location>
        <begin position="296"/>
        <end position="323"/>
    </location>
</feature>
<evidence type="ECO:0000259" key="2">
    <source>
        <dbReference type="Pfam" id="PF04230"/>
    </source>
</evidence>
<organism evidence="3 4">
    <name type="scientific">Marinobacter nanhaiticus D15-8W</name>
    <dbReference type="NCBI Taxonomy" id="626887"/>
    <lineage>
        <taxon>Bacteria</taxon>
        <taxon>Pseudomonadati</taxon>
        <taxon>Pseudomonadota</taxon>
        <taxon>Gammaproteobacteria</taxon>
        <taxon>Pseudomonadales</taxon>
        <taxon>Marinobacteraceae</taxon>
        <taxon>Marinobacter</taxon>
    </lineage>
</organism>
<dbReference type="eggNOG" id="COG2327">
    <property type="taxonomic scope" value="Bacteria"/>
</dbReference>
<dbReference type="Proteomes" id="UP000013165">
    <property type="component" value="Unassembled WGS sequence"/>
</dbReference>
<evidence type="ECO:0000256" key="1">
    <source>
        <dbReference type="SAM" id="Coils"/>
    </source>
</evidence>
<proteinExistence type="predicted"/>
<accession>N6WRY0</accession>
<evidence type="ECO:0000313" key="3">
    <source>
        <dbReference type="EMBL" id="ENO14296.1"/>
    </source>
</evidence>
<feature type="domain" description="Polysaccharide pyruvyl transferase" evidence="2">
    <location>
        <begin position="12"/>
        <end position="268"/>
    </location>
</feature>
<keyword evidence="1" id="KW-0175">Coiled coil</keyword>
<dbReference type="GO" id="GO:0016740">
    <property type="term" value="F:transferase activity"/>
    <property type="evidence" value="ECO:0007669"/>
    <property type="project" value="UniProtKB-KW"/>
</dbReference>